<evidence type="ECO:0000313" key="3">
    <source>
        <dbReference type="Proteomes" id="UP001341840"/>
    </source>
</evidence>
<dbReference type="Proteomes" id="UP001341840">
    <property type="component" value="Unassembled WGS sequence"/>
</dbReference>
<feature type="region of interest" description="Disordered" evidence="1">
    <location>
        <begin position="1"/>
        <end position="70"/>
    </location>
</feature>
<reference evidence="2 3" key="1">
    <citation type="journal article" date="2023" name="Plants (Basel)">
        <title>Bridging the Gap: Combining Genomics and Transcriptomics Approaches to Understand Stylosanthes scabra, an Orphan Legume from the Brazilian Caatinga.</title>
        <authorList>
            <person name="Ferreira-Neto J.R.C."/>
            <person name="da Silva M.D."/>
            <person name="Binneck E."/>
            <person name="de Melo N.F."/>
            <person name="da Silva R.H."/>
            <person name="de Melo A.L.T.M."/>
            <person name="Pandolfi V."/>
            <person name="Bustamante F.O."/>
            <person name="Brasileiro-Vidal A.C."/>
            <person name="Benko-Iseppon A.M."/>
        </authorList>
    </citation>
    <scope>NUCLEOTIDE SEQUENCE [LARGE SCALE GENOMIC DNA]</scope>
    <source>
        <tissue evidence="2">Leaves</tissue>
    </source>
</reference>
<name>A0ABU6UY54_9FABA</name>
<evidence type="ECO:0000313" key="2">
    <source>
        <dbReference type="EMBL" id="MED6165011.1"/>
    </source>
</evidence>
<gene>
    <name evidence="2" type="ORF">PIB30_095627</name>
</gene>
<evidence type="ECO:0000256" key="1">
    <source>
        <dbReference type="SAM" id="MobiDB-lite"/>
    </source>
</evidence>
<sequence length="115" mass="12403">MLQSRRDGEEEQSSNDPRSRIRREYEDKLSLISSSAQPSNPNLPPTLLLPGEPDAPSSTRTLHRSSEGDLSSFVVSSTTKAFVLAALPFVAVLSARATLLASVEVTVPPPIHPQP</sequence>
<protein>
    <submittedName>
        <fullName evidence="2">Uncharacterized protein</fullName>
    </submittedName>
</protein>
<proteinExistence type="predicted"/>
<organism evidence="2 3">
    <name type="scientific">Stylosanthes scabra</name>
    <dbReference type="NCBI Taxonomy" id="79078"/>
    <lineage>
        <taxon>Eukaryota</taxon>
        <taxon>Viridiplantae</taxon>
        <taxon>Streptophyta</taxon>
        <taxon>Embryophyta</taxon>
        <taxon>Tracheophyta</taxon>
        <taxon>Spermatophyta</taxon>
        <taxon>Magnoliopsida</taxon>
        <taxon>eudicotyledons</taxon>
        <taxon>Gunneridae</taxon>
        <taxon>Pentapetalae</taxon>
        <taxon>rosids</taxon>
        <taxon>fabids</taxon>
        <taxon>Fabales</taxon>
        <taxon>Fabaceae</taxon>
        <taxon>Papilionoideae</taxon>
        <taxon>50 kb inversion clade</taxon>
        <taxon>dalbergioids sensu lato</taxon>
        <taxon>Dalbergieae</taxon>
        <taxon>Pterocarpus clade</taxon>
        <taxon>Stylosanthes</taxon>
    </lineage>
</organism>
<accession>A0ABU6UY54</accession>
<keyword evidence="3" id="KW-1185">Reference proteome</keyword>
<comment type="caution">
    <text evidence="2">The sequence shown here is derived from an EMBL/GenBank/DDBJ whole genome shotgun (WGS) entry which is preliminary data.</text>
</comment>
<feature type="compositionally biased region" description="Basic and acidic residues" evidence="1">
    <location>
        <begin position="17"/>
        <end position="29"/>
    </location>
</feature>
<dbReference type="EMBL" id="JASCZI010123029">
    <property type="protein sequence ID" value="MED6165011.1"/>
    <property type="molecule type" value="Genomic_DNA"/>
</dbReference>